<evidence type="ECO:0000313" key="2">
    <source>
        <dbReference type="EMBL" id="JAE31387.1"/>
    </source>
</evidence>
<reference evidence="2" key="2">
    <citation type="journal article" date="2015" name="Data Brief">
        <title>Shoot transcriptome of the giant reed, Arundo donax.</title>
        <authorList>
            <person name="Barrero R.A."/>
            <person name="Guerrero F.D."/>
            <person name="Moolhuijzen P."/>
            <person name="Goolsby J.A."/>
            <person name="Tidwell J."/>
            <person name="Bellgard S.E."/>
            <person name="Bellgard M.I."/>
        </authorList>
    </citation>
    <scope>NUCLEOTIDE SEQUENCE</scope>
    <source>
        <tissue evidence="2">Shoot tissue taken approximately 20 cm above the soil surface</tissue>
    </source>
</reference>
<organism evidence="2">
    <name type="scientific">Arundo donax</name>
    <name type="common">Giant reed</name>
    <name type="synonym">Donax arundinaceus</name>
    <dbReference type="NCBI Taxonomy" id="35708"/>
    <lineage>
        <taxon>Eukaryota</taxon>
        <taxon>Viridiplantae</taxon>
        <taxon>Streptophyta</taxon>
        <taxon>Embryophyta</taxon>
        <taxon>Tracheophyta</taxon>
        <taxon>Spermatophyta</taxon>
        <taxon>Magnoliopsida</taxon>
        <taxon>Liliopsida</taxon>
        <taxon>Poales</taxon>
        <taxon>Poaceae</taxon>
        <taxon>PACMAD clade</taxon>
        <taxon>Arundinoideae</taxon>
        <taxon>Arundineae</taxon>
        <taxon>Arundo</taxon>
    </lineage>
</organism>
<reference evidence="2" key="1">
    <citation type="submission" date="2014-09" db="EMBL/GenBank/DDBJ databases">
        <authorList>
            <person name="Magalhaes I.L.F."/>
            <person name="Oliveira U."/>
            <person name="Santos F.R."/>
            <person name="Vidigal T.H.D.A."/>
            <person name="Brescovit A.D."/>
            <person name="Santos A.J."/>
        </authorList>
    </citation>
    <scope>NUCLEOTIDE SEQUENCE</scope>
    <source>
        <tissue evidence="2">Shoot tissue taken approximately 20 cm above the soil surface</tissue>
    </source>
</reference>
<feature type="compositionally biased region" description="Basic and acidic residues" evidence="1">
    <location>
        <begin position="1"/>
        <end position="11"/>
    </location>
</feature>
<proteinExistence type="predicted"/>
<feature type="compositionally biased region" description="Basic and acidic residues" evidence="1">
    <location>
        <begin position="33"/>
        <end position="47"/>
    </location>
</feature>
<name>A0A0A9H3P9_ARUDO</name>
<evidence type="ECO:0000256" key="1">
    <source>
        <dbReference type="SAM" id="MobiDB-lite"/>
    </source>
</evidence>
<protein>
    <submittedName>
        <fullName evidence="2">Uncharacterized protein</fullName>
    </submittedName>
</protein>
<feature type="region of interest" description="Disordered" evidence="1">
    <location>
        <begin position="1"/>
        <end position="47"/>
    </location>
</feature>
<dbReference type="EMBL" id="GBRH01166509">
    <property type="protein sequence ID" value="JAE31387.1"/>
    <property type="molecule type" value="Transcribed_RNA"/>
</dbReference>
<sequence length="47" mass="4974">MKLKEEGEERSSGASDGLHGDEGPCRSSRNARGHGELHGDADGTRSH</sequence>
<dbReference type="AlphaFoldDB" id="A0A0A9H3P9"/>
<accession>A0A0A9H3P9</accession>